<evidence type="ECO:0000259" key="2">
    <source>
        <dbReference type="Pfam" id="PF02384"/>
    </source>
</evidence>
<proteinExistence type="inferred from homology"/>
<dbReference type="InterPro" id="IPR003356">
    <property type="entry name" value="DNA_methylase_A-5"/>
</dbReference>
<dbReference type="Gene3D" id="3.40.50.150">
    <property type="entry name" value="Vaccinia Virus protein VP39"/>
    <property type="match status" value="1"/>
</dbReference>
<keyword evidence="3" id="KW-0808">Transferase</keyword>
<protein>
    <submittedName>
        <fullName evidence="3">SAM-dependent DNA methyltransferase</fullName>
    </submittedName>
</protein>
<keyword evidence="3" id="KW-0489">Methyltransferase</keyword>
<dbReference type="GO" id="GO:0003677">
    <property type="term" value="F:DNA binding"/>
    <property type="evidence" value="ECO:0007669"/>
    <property type="project" value="InterPro"/>
</dbReference>
<organism evidence="3 4">
    <name type="scientific">Pseudomonas nicosulfuronedens</name>
    <dbReference type="NCBI Taxonomy" id="2571105"/>
    <lineage>
        <taxon>Bacteria</taxon>
        <taxon>Pseudomonadati</taxon>
        <taxon>Pseudomonadota</taxon>
        <taxon>Gammaproteobacteria</taxon>
        <taxon>Pseudomonadales</taxon>
        <taxon>Pseudomonadaceae</taxon>
        <taxon>Pseudomonas</taxon>
    </lineage>
</organism>
<name>A0A5R9R7G3_9PSED</name>
<reference evidence="3 4" key="1">
    <citation type="submission" date="2019-04" db="EMBL/GenBank/DDBJ databases">
        <authorList>
            <person name="Li M."/>
        </authorList>
    </citation>
    <scope>NUCLEOTIDE SEQUENCE [LARGE SCALE GENOMIC DNA]</scope>
    <source>
        <strain evidence="3 4">LAM1902</strain>
    </source>
</reference>
<dbReference type="GO" id="GO:0008170">
    <property type="term" value="F:N-methyltransferase activity"/>
    <property type="evidence" value="ECO:0007669"/>
    <property type="project" value="InterPro"/>
</dbReference>
<dbReference type="InterPro" id="IPR029063">
    <property type="entry name" value="SAM-dependent_MTases_sf"/>
</dbReference>
<evidence type="ECO:0000313" key="3">
    <source>
        <dbReference type="EMBL" id="TLX69551.1"/>
    </source>
</evidence>
<dbReference type="AlphaFoldDB" id="A0A5R9R7G3"/>
<dbReference type="Pfam" id="PF02384">
    <property type="entry name" value="N6_Mtase"/>
    <property type="match status" value="1"/>
</dbReference>
<evidence type="ECO:0000256" key="1">
    <source>
        <dbReference type="ARBA" id="ARBA00006594"/>
    </source>
</evidence>
<dbReference type="RefSeq" id="WP_138527021.1">
    <property type="nucleotide sequence ID" value="NZ_SWDV01000113.1"/>
</dbReference>
<dbReference type="OrthoDB" id="9784823at2"/>
<dbReference type="Proteomes" id="UP000306635">
    <property type="component" value="Unassembled WGS sequence"/>
</dbReference>
<comment type="caution">
    <text evidence="3">The sequence shown here is derived from an EMBL/GenBank/DDBJ whole genome shotgun (WGS) entry which is preliminary data.</text>
</comment>
<evidence type="ECO:0000313" key="4">
    <source>
        <dbReference type="Proteomes" id="UP000306635"/>
    </source>
</evidence>
<accession>A0A5R9R7G3</accession>
<sequence length="272" mass="30571">MNATAKIPTVTSEVHRKNIVKLLERASRRHHLWDVFGDFVEMAAIAVSNGVDLSQREPREARYMALMQRYEADEQKLFPQMLAELTMALEFGPDDVLGKVFGELELGNTARGQFFTPYSVCALMARQQVGDGRDLRRLIASKGFITLLEPAVGAGAMVVAMAEALQEEGLSYQNHMHVTAQDIDSRAVHMSYLQLSLLHIPATIILGNTLAAEEREHWYTPAHIFGLWSVRLRRGYALGSDLDQDQQKPAETRQNIIVPVRNQDKLTQLALF</sequence>
<dbReference type="EMBL" id="SWDV01000113">
    <property type="protein sequence ID" value="TLX69551.1"/>
    <property type="molecule type" value="Genomic_DNA"/>
</dbReference>
<feature type="domain" description="DNA methylase adenine-specific" evidence="2">
    <location>
        <begin position="110"/>
        <end position="216"/>
    </location>
</feature>
<dbReference type="SUPFAM" id="SSF53335">
    <property type="entry name" value="S-adenosyl-L-methionine-dependent methyltransferases"/>
    <property type="match status" value="1"/>
</dbReference>
<comment type="similarity">
    <text evidence="1">Belongs to the N(4)/N(6)-methyltransferase family.</text>
</comment>
<gene>
    <name evidence="3" type="ORF">FAS41_30675</name>
</gene>
<dbReference type="GeneID" id="300409130"/>
<dbReference type="GO" id="GO:0032259">
    <property type="term" value="P:methylation"/>
    <property type="evidence" value="ECO:0007669"/>
    <property type="project" value="UniProtKB-KW"/>
</dbReference>
<keyword evidence="4" id="KW-1185">Reference proteome</keyword>